<evidence type="ECO:0000259" key="3">
    <source>
        <dbReference type="Pfam" id="PF12850"/>
    </source>
</evidence>
<keyword evidence="5" id="KW-1185">Reference proteome</keyword>
<dbReference type="GO" id="GO:0046872">
    <property type="term" value="F:metal ion binding"/>
    <property type="evidence" value="ECO:0007669"/>
    <property type="project" value="UniProtKB-KW"/>
</dbReference>
<dbReference type="PATRIC" id="fig|889306.3.peg.251"/>
<dbReference type="NCBIfam" id="TIGR00040">
    <property type="entry name" value="yfcE"/>
    <property type="match status" value="1"/>
</dbReference>
<dbReference type="InterPro" id="IPR029052">
    <property type="entry name" value="Metallo-depent_PP-like"/>
</dbReference>
<sequence>MKMIVISDTHMPKMAKKIPEALKKGLTDADLILHAGDWQTAEVYDELRKYAPVEGVTGNIDEEGLHKLFDRKKILHFGEVKIGITHGDGKGKTTEKRAMDVFKDDDIDILIYGHSHIPVLKTNDKPILFNPGSPTDKRRQQHYSYGVIEIEKTVSIEHVFFDNKE</sequence>
<proteinExistence type="inferred from homology"/>
<dbReference type="EC" id="3.1.4.-" evidence="2"/>
<name>A0A0C2VSH5_9BACL</name>
<dbReference type="EMBL" id="JXRP01000006">
    <property type="protein sequence ID" value="KIL51877.1"/>
    <property type="molecule type" value="Genomic_DNA"/>
</dbReference>
<comment type="cofactor">
    <cofactor evidence="2">
        <name>a divalent metal cation</name>
        <dbReference type="ChEBI" id="CHEBI:60240"/>
    </cofactor>
</comment>
<feature type="domain" description="Calcineurin-like phosphoesterase" evidence="3">
    <location>
        <begin position="1"/>
        <end position="152"/>
    </location>
</feature>
<dbReference type="AlphaFoldDB" id="A0A0C2VSH5"/>
<keyword evidence="2" id="KW-0479">Metal-binding</keyword>
<gene>
    <name evidence="4" type="ORF">KP78_02470</name>
</gene>
<evidence type="ECO:0000256" key="1">
    <source>
        <dbReference type="ARBA" id="ARBA00008950"/>
    </source>
</evidence>
<dbReference type="STRING" id="889306.KP78_02470"/>
<dbReference type="PANTHER" id="PTHR11124">
    <property type="entry name" value="VACUOLAR SORTING PROTEIN VPS29"/>
    <property type="match status" value="1"/>
</dbReference>
<dbReference type="Pfam" id="PF12850">
    <property type="entry name" value="Metallophos_2"/>
    <property type="match status" value="1"/>
</dbReference>
<accession>A0A0C2VSH5</accession>
<dbReference type="GO" id="GO:0016787">
    <property type="term" value="F:hydrolase activity"/>
    <property type="evidence" value="ECO:0007669"/>
    <property type="project" value="UniProtKB-UniRule"/>
</dbReference>
<comment type="similarity">
    <text evidence="1 2">Belongs to the metallophosphoesterase superfamily. YfcE family.</text>
</comment>
<evidence type="ECO:0000313" key="4">
    <source>
        <dbReference type="EMBL" id="KIL51877.1"/>
    </source>
</evidence>
<comment type="caution">
    <text evidence="4">The sequence shown here is derived from an EMBL/GenBank/DDBJ whole genome shotgun (WGS) entry which is preliminary data.</text>
</comment>
<organism evidence="4 5">
    <name type="scientific">Jeotgalibacillus soli</name>
    <dbReference type="NCBI Taxonomy" id="889306"/>
    <lineage>
        <taxon>Bacteria</taxon>
        <taxon>Bacillati</taxon>
        <taxon>Bacillota</taxon>
        <taxon>Bacilli</taxon>
        <taxon>Bacillales</taxon>
        <taxon>Caryophanaceae</taxon>
        <taxon>Jeotgalibacillus</taxon>
    </lineage>
</organism>
<protein>
    <recommendedName>
        <fullName evidence="2">Phosphoesterase</fullName>
        <ecNumber evidence="2">3.1.4.-</ecNumber>
    </recommendedName>
</protein>
<dbReference type="Gene3D" id="3.60.21.10">
    <property type="match status" value="1"/>
</dbReference>
<evidence type="ECO:0000313" key="5">
    <source>
        <dbReference type="Proteomes" id="UP000031938"/>
    </source>
</evidence>
<dbReference type="OrthoDB" id="9800565at2"/>
<reference evidence="4 5" key="1">
    <citation type="submission" date="2015-01" db="EMBL/GenBank/DDBJ databases">
        <title>Genome sequencing of Jeotgalibacillus soli.</title>
        <authorList>
            <person name="Goh K.M."/>
            <person name="Chan K.-G."/>
            <person name="Yaakop A.S."/>
            <person name="Ee R."/>
            <person name="Gan H.M."/>
            <person name="Chan C.S."/>
        </authorList>
    </citation>
    <scope>NUCLEOTIDE SEQUENCE [LARGE SCALE GENOMIC DNA]</scope>
    <source>
        <strain evidence="4 5">P9</strain>
    </source>
</reference>
<dbReference type="SUPFAM" id="SSF56300">
    <property type="entry name" value="Metallo-dependent phosphatases"/>
    <property type="match status" value="1"/>
</dbReference>
<evidence type="ECO:0000256" key="2">
    <source>
        <dbReference type="RuleBase" id="RU362039"/>
    </source>
</evidence>
<dbReference type="InterPro" id="IPR024654">
    <property type="entry name" value="Calcineurin-like_PHP_lpxH"/>
</dbReference>
<dbReference type="Proteomes" id="UP000031938">
    <property type="component" value="Unassembled WGS sequence"/>
</dbReference>
<dbReference type="InterPro" id="IPR000979">
    <property type="entry name" value="Phosphodiesterase_MJ0936/Vps29"/>
</dbReference>
<dbReference type="RefSeq" id="WP_041085624.1">
    <property type="nucleotide sequence ID" value="NZ_JXRP01000006.1"/>
</dbReference>